<evidence type="ECO:0000313" key="10">
    <source>
        <dbReference type="Proteomes" id="UP000215188"/>
    </source>
</evidence>
<feature type="zinc finger region" description="C4-type" evidence="7">
    <location>
        <begin position="64"/>
        <end position="79"/>
    </location>
</feature>
<dbReference type="OrthoDB" id="9802672at2"/>
<dbReference type="SUPFAM" id="SSF111304">
    <property type="entry name" value="Recombination protein RecR"/>
    <property type="match status" value="1"/>
</dbReference>
<comment type="caution">
    <text evidence="9">The sequence shown here is derived from an EMBL/GenBank/DDBJ whole genome shotgun (WGS) entry which is preliminary data.</text>
</comment>
<dbReference type="PANTHER" id="PTHR30446">
    <property type="entry name" value="RECOMBINATION PROTEIN RECR"/>
    <property type="match status" value="1"/>
</dbReference>
<evidence type="ECO:0000256" key="1">
    <source>
        <dbReference type="ARBA" id="ARBA00022723"/>
    </source>
</evidence>
<dbReference type="GO" id="GO:0003677">
    <property type="term" value="F:DNA binding"/>
    <property type="evidence" value="ECO:0007669"/>
    <property type="project" value="UniProtKB-UniRule"/>
</dbReference>
<organism evidence="9 10">
    <name type="scientific">Polynucleobacter cosmopolitanus</name>
    <dbReference type="NCBI Taxonomy" id="351345"/>
    <lineage>
        <taxon>Bacteria</taxon>
        <taxon>Pseudomonadati</taxon>
        <taxon>Pseudomonadota</taxon>
        <taxon>Betaproteobacteria</taxon>
        <taxon>Burkholderiales</taxon>
        <taxon>Burkholderiaceae</taxon>
        <taxon>Polynucleobacter</taxon>
    </lineage>
</organism>
<proteinExistence type="inferred from homology"/>
<dbReference type="InterPro" id="IPR023627">
    <property type="entry name" value="Rcmb_RecR"/>
</dbReference>
<dbReference type="Gene3D" id="1.10.8.420">
    <property type="entry name" value="RecR Domain 1"/>
    <property type="match status" value="1"/>
</dbReference>
<dbReference type="CDD" id="cd01025">
    <property type="entry name" value="TOPRIM_recR"/>
    <property type="match status" value="1"/>
</dbReference>
<dbReference type="EMBL" id="NJGG01000003">
    <property type="protein sequence ID" value="OXL14524.1"/>
    <property type="molecule type" value="Genomic_DNA"/>
</dbReference>
<evidence type="ECO:0000256" key="5">
    <source>
        <dbReference type="ARBA" id="ARBA00023172"/>
    </source>
</evidence>
<evidence type="ECO:0000259" key="8">
    <source>
        <dbReference type="PROSITE" id="PS50880"/>
    </source>
</evidence>
<dbReference type="PANTHER" id="PTHR30446:SF0">
    <property type="entry name" value="RECOMBINATION PROTEIN RECR"/>
    <property type="match status" value="1"/>
</dbReference>
<reference evidence="9 10" key="1">
    <citation type="submission" date="2017-06" db="EMBL/GenBank/DDBJ databases">
        <title>Reclassification of a Polynucleobacter cosmopolitanus strain isolated from tropical Lake Victoria as Polynucleobacter victoriensis comb. nov.</title>
        <authorList>
            <person name="Hahn M.W."/>
        </authorList>
    </citation>
    <scope>NUCLEOTIDE SEQUENCE [LARGE SCALE GENOMIC DNA]</scope>
    <source>
        <strain evidence="9 10">MWH-MoIso2</strain>
    </source>
</reference>
<dbReference type="SMART" id="SM00493">
    <property type="entry name" value="TOPRIM"/>
    <property type="match status" value="1"/>
</dbReference>
<evidence type="ECO:0000256" key="3">
    <source>
        <dbReference type="ARBA" id="ARBA00022771"/>
    </source>
</evidence>
<dbReference type="Pfam" id="PF21176">
    <property type="entry name" value="RecR_HhH"/>
    <property type="match status" value="1"/>
</dbReference>
<keyword evidence="5 7" id="KW-0233">DNA recombination</keyword>
<keyword evidence="2 7" id="KW-0227">DNA damage</keyword>
<gene>
    <name evidence="7" type="primary">recR</name>
    <name evidence="9" type="ORF">AOC33_08415</name>
</gene>
<keyword evidence="10" id="KW-1185">Reference proteome</keyword>
<evidence type="ECO:0000313" key="9">
    <source>
        <dbReference type="EMBL" id="OXL14524.1"/>
    </source>
</evidence>
<keyword evidence="1 7" id="KW-0479">Metal-binding</keyword>
<dbReference type="PROSITE" id="PS50880">
    <property type="entry name" value="TOPRIM"/>
    <property type="match status" value="1"/>
</dbReference>
<accession>A0A229FRE6</accession>
<dbReference type="Proteomes" id="UP000215188">
    <property type="component" value="Unassembled WGS sequence"/>
</dbReference>
<dbReference type="Pfam" id="PF13662">
    <property type="entry name" value="Toprim_4"/>
    <property type="match status" value="1"/>
</dbReference>
<evidence type="ECO:0000256" key="2">
    <source>
        <dbReference type="ARBA" id="ARBA00022763"/>
    </source>
</evidence>
<sequence>MSENRSPDQAQDALQRMVQALRALPGVGPKSAQRMAFHLLQHDRNGAAVLGQSLLDAVNHIQHCSSCNTFSELNICTTCSDDRRDPSILCVVETPADQLMVEQTLTYKGLYFVLMGRLSPLDGLGPNEIHLDRLIERVEKSPIPVKEVVLATNFTSEGEATAHYIGEIMKVRDIKVSRIARGVPVGGELEYVDASTLARAMMDRRSVS</sequence>
<keyword evidence="6 7" id="KW-0234">DNA repair</keyword>
<dbReference type="GO" id="GO:0008270">
    <property type="term" value="F:zinc ion binding"/>
    <property type="evidence" value="ECO:0007669"/>
    <property type="project" value="UniProtKB-KW"/>
</dbReference>
<dbReference type="HAMAP" id="MF_00017">
    <property type="entry name" value="RecR"/>
    <property type="match status" value="1"/>
</dbReference>
<dbReference type="Gene3D" id="3.40.1360.10">
    <property type="match status" value="1"/>
</dbReference>
<dbReference type="GO" id="GO:0006281">
    <property type="term" value="P:DNA repair"/>
    <property type="evidence" value="ECO:0007669"/>
    <property type="project" value="UniProtKB-UniRule"/>
</dbReference>
<evidence type="ECO:0000256" key="6">
    <source>
        <dbReference type="ARBA" id="ARBA00023204"/>
    </source>
</evidence>
<dbReference type="RefSeq" id="WP_089516567.1">
    <property type="nucleotide sequence ID" value="NZ_NJGG01000003.1"/>
</dbReference>
<dbReference type="NCBIfam" id="TIGR00615">
    <property type="entry name" value="recR"/>
    <property type="match status" value="1"/>
</dbReference>
<comment type="similarity">
    <text evidence="7">Belongs to the RecR family.</text>
</comment>
<dbReference type="InterPro" id="IPR006171">
    <property type="entry name" value="TOPRIM_dom"/>
</dbReference>
<feature type="domain" description="Toprim" evidence="8">
    <location>
        <begin position="87"/>
        <end position="184"/>
    </location>
</feature>
<dbReference type="Pfam" id="PF21175">
    <property type="entry name" value="RecR_C"/>
    <property type="match status" value="1"/>
</dbReference>
<name>A0A229FRE6_9BURK</name>
<keyword evidence="4 7" id="KW-0862">Zinc</keyword>
<evidence type="ECO:0000256" key="4">
    <source>
        <dbReference type="ARBA" id="ARBA00022833"/>
    </source>
</evidence>
<dbReference type="Gene3D" id="6.10.250.240">
    <property type="match status" value="1"/>
</dbReference>
<dbReference type="InterPro" id="IPR000093">
    <property type="entry name" value="DNA_Rcmb_RecR"/>
</dbReference>
<dbReference type="AlphaFoldDB" id="A0A229FRE6"/>
<dbReference type="InterPro" id="IPR034137">
    <property type="entry name" value="TOPRIM_RecR"/>
</dbReference>
<comment type="function">
    <text evidence="7">May play a role in DNA repair. It seems to be involved in an RecBC-independent recombinational process of DNA repair. It may act with RecF and RecO.</text>
</comment>
<evidence type="ECO:0000256" key="7">
    <source>
        <dbReference type="HAMAP-Rule" id="MF_00017"/>
    </source>
</evidence>
<protein>
    <recommendedName>
        <fullName evidence="7">Recombination protein RecR</fullName>
    </recommendedName>
</protein>
<dbReference type="GO" id="GO:0006310">
    <property type="term" value="P:DNA recombination"/>
    <property type="evidence" value="ECO:0007669"/>
    <property type="project" value="UniProtKB-UniRule"/>
</dbReference>
<keyword evidence="3 7" id="KW-0863">Zinc-finger</keyword>